<evidence type="ECO:0000313" key="2">
    <source>
        <dbReference type="Proteomes" id="UP000030019"/>
    </source>
</evidence>
<dbReference type="EMBL" id="JPEN01000082">
    <property type="protein sequence ID" value="KGM36714.1"/>
    <property type="molecule type" value="Genomic_DNA"/>
</dbReference>
<gene>
    <name evidence="1" type="ORF">SSIN_1527</name>
</gene>
<reference evidence="1 2" key="1">
    <citation type="submission" date="2014-06" db="EMBL/GenBank/DDBJ databases">
        <authorList>
            <person name="Teng J.L."/>
            <person name="Huang Y."/>
            <person name="Tse H."/>
            <person name="Lau S.K."/>
            <person name="Woo P.C."/>
        </authorList>
    </citation>
    <scope>NUCLEOTIDE SEQUENCE [LARGE SCALE GENOMIC DNA]</scope>
    <source>
        <strain evidence="1 2">HKU4</strain>
    </source>
</reference>
<proteinExistence type="predicted"/>
<keyword evidence="2" id="KW-1185">Reference proteome</keyword>
<sequence>MIATLPILAPLDLTKDLIFVRTTNSGLILVFLLQTVLEHSQVDRLLLFKIF</sequence>
<protein>
    <submittedName>
        <fullName evidence="1">Uncharacterized protein</fullName>
    </submittedName>
</protein>
<comment type="caution">
    <text evidence="1">The sequence shown here is derived from an EMBL/GenBank/DDBJ whole genome shotgun (WGS) entry which is preliminary data.</text>
</comment>
<dbReference type="PATRIC" id="fig|176090.4.peg.1486"/>
<name>A0A0A0DF57_9STRE</name>
<organism evidence="1 2">
    <name type="scientific">Streptococcus sinensis</name>
    <dbReference type="NCBI Taxonomy" id="176090"/>
    <lineage>
        <taxon>Bacteria</taxon>
        <taxon>Bacillati</taxon>
        <taxon>Bacillota</taxon>
        <taxon>Bacilli</taxon>
        <taxon>Lactobacillales</taxon>
        <taxon>Streptococcaceae</taxon>
        <taxon>Streptococcus</taxon>
    </lineage>
</organism>
<dbReference type="Proteomes" id="UP000030019">
    <property type="component" value="Unassembled WGS sequence"/>
</dbReference>
<evidence type="ECO:0000313" key="1">
    <source>
        <dbReference type="EMBL" id="KGM36714.1"/>
    </source>
</evidence>
<dbReference type="AlphaFoldDB" id="A0A0A0DF57"/>
<accession>A0A0A0DF57</accession>